<comment type="similarity">
    <text evidence="2 9">Belongs to the universal ribosomal protein uL24 family.</text>
</comment>
<evidence type="ECO:0000256" key="8">
    <source>
        <dbReference type="ARBA" id="ARBA00023274"/>
    </source>
</evidence>
<dbReference type="InterPro" id="IPR057264">
    <property type="entry name" value="Ribosomal_uL24_C"/>
</dbReference>
<accession>A0A8X8W4A1</accession>
<dbReference type="InterPro" id="IPR008991">
    <property type="entry name" value="Translation_prot_SH3-like_sf"/>
</dbReference>
<dbReference type="GO" id="GO:1990904">
    <property type="term" value="C:ribonucleoprotein complex"/>
    <property type="evidence" value="ECO:0007669"/>
    <property type="project" value="UniProtKB-KW"/>
</dbReference>
<proteinExistence type="inferred from homology"/>
<reference evidence="11" key="1">
    <citation type="submission" date="2018-01" db="EMBL/GenBank/DDBJ databases">
        <authorList>
            <person name="Mao J.F."/>
        </authorList>
    </citation>
    <scope>NUCLEOTIDE SEQUENCE</scope>
    <source>
        <strain evidence="11">Huo1</strain>
        <tissue evidence="11">Leaf</tissue>
    </source>
</reference>
<organism evidence="11">
    <name type="scientific">Salvia splendens</name>
    <name type="common">Scarlet sage</name>
    <dbReference type="NCBI Taxonomy" id="180675"/>
    <lineage>
        <taxon>Eukaryota</taxon>
        <taxon>Viridiplantae</taxon>
        <taxon>Streptophyta</taxon>
        <taxon>Embryophyta</taxon>
        <taxon>Tracheophyta</taxon>
        <taxon>Spermatophyta</taxon>
        <taxon>Magnoliopsida</taxon>
        <taxon>eudicotyledons</taxon>
        <taxon>Gunneridae</taxon>
        <taxon>Pentapetalae</taxon>
        <taxon>asterids</taxon>
        <taxon>lamiids</taxon>
        <taxon>Lamiales</taxon>
        <taxon>Lamiaceae</taxon>
        <taxon>Nepetoideae</taxon>
        <taxon>Mentheae</taxon>
        <taxon>Salviinae</taxon>
        <taxon>Salvia</taxon>
        <taxon>Salvia subgen. Calosphace</taxon>
        <taxon>core Calosphace</taxon>
    </lineage>
</organism>
<dbReference type="InterPro" id="IPR005824">
    <property type="entry name" value="KOW"/>
</dbReference>
<dbReference type="HAMAP" id="MF_01326_B">
    <property type="entry name" value="Ribosomal_uL24_B"/>
    <property type="match status" value="1"/>
</dbReference>
<dbReference type="GO" id="GO:0003677">
    <property type="term" value="F:DNA binding"/>
    <property type="evidence" value="ECO:0007669"/>
    <property type="project" value="UniProtKB-KW"/>
</dbReference>
<evidence type="ECO:0000256" key="2">
    <source>
        <dbReference type="ARBA" id="ARBA00010618"/>
    </source>
</evidence>
<dbReference type="CDD" id="cd06089">
    <property type="entry name" value="KOW_RPL26"/>
    <property type="match status" value="1"/>
</dbReference>
<dbReference type="PROSITE" id="PS50863">
    <property type="entry name" value="B3"/>
    <property type="match status" value="2"/>
</dbReference>
<dbReference type="SUPFAM" id="SSF101936">
    <property type="entry name" value="DNA-binding pseudobarrel domain"/>
    <property type="match status" value="2"/>
</dbReference>
<evidence type="ECO:0000313" key="11">
    <source>
        <dbReference type="EMBL" id="KAG6387815.1"/>
    </source>
</evidence>
<feature type="domain" description="TF-B3" evidence="10">
    <location>
        <begin position="1"/>
        <end position="57"/>
    </location>
</feature>
<dbReference type="InterPro" id="IPR014722">
    <property type="entry name" value="Rib_uL2_dom2"/>
</dbReference>
<dbReference type="GO" id="GO:0003723">
    <property type="term" value="F:RNA binding"/>
    <property type="evidence" value="ECO:0007669"/>
    <property type="project" value="InterPro"/>
</dbReference>
<keyword evidence="12" id="KW-1185">Reference proteome</keyword>
<dbReference type="GO" id="GO:0006412">
    <property type="term" value="P:translation"/>
    <property type="evidence" value="ECO:0007669"/>
    <property type="project" value="InterPro"/>
</dbReference>
<dbReference type="InterPro" id="IPR003340">
    <property type="entry name" value="B3_DNA-bd"/>
</dbReference>
<keyword evidence="4" id="KW-0805">Transcription regulation</keyword>
<comment type="caution">
    <text evidence="11">The sequence shown here is derived from an EMBL/GenBank/DDBJ whole genome shotgun (WGS) entry which is preliminary data.</text>
</comment>
<evidence type="ECO:0000256" key="6">
    <source>
        <dbReference type="ARBA" id="ARBA00023163"/>
    </source>
</evidence>
<gene>
    <name evidence="11" type="ORF">SASPL_153009</name>
</gene>
<dbReference type="InterPro" id="IPR041988">
    <property type="entry name" value="Ribosomal_uL24_KOW"/>
</dbReference>
<evidence type="ECO:0000256" key="4">
    <source>
        <dbReference type="ARBA" id="ARBA00023015"/>
    </source>
</evidence>
<evidence type="ECO:0000256" key="1">
    <source>
        <dbReference type="ARBA" id="ARBA00004123"/>
    </source>
</evidence>
<dbReference type="Gene3D" id="2.40.330.10">
    <property type="entry name" value="DNA-binding pseudobarrel domain"/>
    <property type="match status" value="2"/>
</dbReference>
<comment type="subcellular location">
    <subcellularLocation>
        <location evidence="1">Nucleus</location>
    </subcellularLocation>
</comment>
<evidence type="ECO:0000313" key="12">
    <source>
        <dbReference type="Proteomes" id="UP000298416"/>
    </source>
</evidence>
<dbReference type="InterPro" id="IPR003256">
    <property type="entry name" value="Ribosomal_uL24"/>
</dbReference>
<evidence type="ECO:0000256" key="3">
    <source>
        <dbReference type="ARBA" id="ARBA00022980"/>
    </source>
</evidence>
<name>A0A8X8W4A1_SALSN</name>
<dbReference type="GO" id="GO:0005634">
    <property type="term" value="C:nucleus"/>
    <property type="evidence" value="ECO:0007669"/>
    <property type="project" value="UniProtKB-SubCell"/>
</dbReference>
<keyword evidence="7" id="KW-0539">Nucleus</keyword>
<dbReference type="Pfam" id="PF00467">
    <property type="entry name" value="KOW"/>
    <property type="match status" value="1"/>
</dbReference>
<dbReference type="SMART" id="SM00739">
    <property type="entry name" value="KOW"/>
    <property type="match status" value="1"/>
</dbReference>
<protein>
    <recommendedName>
        <fullName evidence="10">TF-B3 domain-containing protein</fullName>
    </recommendedName>
</protein>
<dbReference type="AlphaFoldDB" id="A0A8X8W4A1"/>
<evidence type="ECO:0000256" key="9">
    <source>
        <dbReference type="RuleBase" id="RU003477"/>
    </source>
</evidence>
<reference evidence="11" key="2">
    <citation type="submission" date="2020-08" db="EMBL/GenBank/DDBJ databases">
        <title>Plant Genome Project.</title>
        <authorList>
            <person name="Zhang R.-G."/>
        </authorList>
    </citation>
    <scope>NUCLEOTIDE SEQUENCE</scope>
    <source>
        <strain evidence="11">Huo1</strain>
        <tissue evidence="11">Leaf</tissue>
    </source>
</reference>
<evidence type="ECO:0000256" key="5">
    <source>
        <dbReference type="ARBA" id="ARBA00023125"/>
    </source>
</evidence>
<keyword evidence="8 9" id="KW-0687">Ribonucleoprotein</keyword>
<dbReference type="GO" id="GO:0005840">
    <property type="term" value="C:ribosome"/>
    <property type="evidence" value="ECO:0007669"/>
    <property type="project" value="UniProtKB-KW"/>
</dbReference>
<dbReference type="Gene3D" id="2.30.30.30">
    <property type="match status" value="1"/>
</dbReference>
<dbReference type="Pfam" id="PF17136">
    <property type="entry name" value="ribosomal_L24"/>
    <property type="match status" value="1"/>
</dbReference>
<dbReference type="SMART" id="SM01019">
    <property type="entry name" value="B3"/>
    <property type="match status" value="1"/>
</dbReference>
<keyword evidence="6" id="KW-0804">Transcription</keyword>
<sequence length="353" mass="39889">MLNGLEWVVGVTRDGRESYFDQNWNAFVSANSLGMKHVVVFSYHGEGEFKVMRFNASGYFPDWEYNPKRKDKSYYEEFSESESTDDDDTGCPVRRVEEVPTLPSFTIILLASQLDRIMCLPEIWWKTHIADHNKIQSVNLLVGDHSWNVYVKIQNDNVKIIHGWNKFVADNNLAVGSMCKFELLPAEVTKFRDNMGWKAAQKLIHHWKILRGDNVMIIRGKDKGETGVVKRIVRSQNRVIVEGKNLVKKHIKQGQGHEGGIFTVEAPLHVSNVQVVDPVTGKPCKVGIKYLEDGSKVRVARGVGASGSIIPRPEILKMRTTPRPTVAGPKDTPMDVVLEKTYDRTTGKGMPDL</sequence>
<dbReference type="PANTHER" id="PTHR12903">
    <property type="entry name" value="MITOCHONDRIAL RIBOSOMAL PROTEIN L24"/>
    <property type="match status" value="1"/>
</dbReference>
<dbReference type="SUPFAM" id="SSF50104">
    <property type="entry name" value="Translation proteins SH3-like domain"/>
    <property type="match status" value="1"/>
</dbReference>
<evidence type="ECO:0000256" key="7">
    <source>
        <dbReference type="ARBA" id="ARBA00023242"/>
    </source>
</evidence>
<keyword evidence="3 9" id="KW-0689">Ribosomal protein</keyword>
<dbReference type="InterPro" id="IPR015300">
    <property type="entry name" value="DNA-bd_pseudobarrel_sf"/>
</dbReference>
<dbReference type="InterPro" id="IPR005825">
    <property type="entry name" value="Ribosomal_uL24_CS"/>
</dbReference>
<dbReference type="Proteomes" id="UP000298416">
    <property type="component" value="Unassembled WGS sequence"/>
</dbReference>
<dbReference type="Pfam" id="PF02362">
    <property type="entry name" value="B3"/>
    <property type="match status" value="1"/>
</dbReference>
<dbReference type="EMBL" id="PNBA02000021">
    <property type="protein sequence ID" value="KAG6387815.1"/>
    <property type="molecule type" value="Genomic_DNA"/>
</dbReference>
<keyword evidence="5" id="KW-0238">DNA-binding</keyword>
<dbReference type="GO" id="GO:0003735">
    <property type="term" value="F:structural constituent of ribosome"/>
    <property type="evidence" value="ECO:0007669"/>
    <property type="project" value="InterPro"/>
</dbReference>
<feature type="domain" description="TF-B3" evidence="10">
    <location>
        <begin position="146"/>
        <end position="199"/>
    </location>
</feature>
<dbReference type="PROSITE" id="PS01108">
    <property type="entry name" value="RIBOSOMAL_L24"/>
    <property type="match status" value="1"/>
</dbReference>
<evidence type="ECO:0000259" key="10">
    <source>
        <dbReference type="PROSITE" id="PS50863"/>
    </source>
</evidence>
<dbReference type="CDD" id="cd10017">
    <property type="entry name" value="B3_DNA"/>
    <property type="match status" value="1"/>
</dbReference>
<dbReference type="NCBIfam" id="TIGR01079">
    <property type="entry name" value="rplX_bact"/>
    <property type="match status" value="1"/>
</dbReference>